<dbReference type="OrthoDB" id="3916233at2759"/>
<evidence type="ECO:0000256" key="1">
    <source>
        <dbReference type="SAM" id="MobiDB-lite"/>
    </source>
</evidence>
<organism evidence="2 3">
    <name type="scientific">Venturia effusa</name>
    <dbReference type="NCBI Taxonomy" id="50376"/>
    <lineage>
        <taxon>Eukaryota</taxon>
        <taxon>Fungi</taxon>
        <taxon>Dikarya</taxon>
        <taxon>Ascomycota</taxon>
        <taxon>Pezizomycotina</taxon>
        <taxon>Dothideomycetes</taxon>
        <taxon>Pleosporomycetidae</taxon>
        <taxon>Venturiales</taxon>
        <taxon>Venturiaceae</taxon>
        <taxon>Venturia</taxon>
    </lineage>
</organism>
<feature type="region of interest" description="Disordered" evidence="1">
    <location>
        <begin position="351"/>
        <end position="374"/>
    </location>
</feature>
<reference evidence="2 3" key="1">
    <citation type="submission" date="2019-07" db="EMBL/GenBank/DDBJ databases">
        <title>Finished genome of Venturia effusa.</title>
        <authorList>
            <person name="Young C.A."/>
            <person name="Cox M.P."/>
            <person name="Ganley A.R.D."/>
            <person name="David W.J."/>
        </authorList>
    </citation>
    <scope>NUCLEOTIDE SEQUENCE [LARGE SCALE GENOMIC DNA]</scope>
    <source>
        <strain evidence="3">albino</strain>
    </source>
</reference>
<proteinExistence type="predicted"/>
<sequence>MSTPSNDTAFKPRIHDPVCGTDAHCDERMKTIDDQFAGENMMSALATWEYQAWRNIKADAIHDERITAANLDDYHRVETARVMPRRNYLVGFGHSSPDPFSCRTGPEDYIAMKRNNLQVKYGIDLPEDSQALGRAWDAVSKKFDGVAETSEGHLKQHWLIELRRIKSDLAKQSLVPDRIRPGIGKRRHGEEAESEEFTESEKTGVSKRFRAKRPHKSTSMATQQDVSSDVRASSRLKSAARPKTEEADDDGGSDYCTAKTRKVKPKATRSRRDRKTPAQLAWMNKHFRKHMAETKKPGNWKGVMSLEFKKRFDYVKPHIADNSMKNYLQQMHASGQLETGLVCDEQFYKDDGNYPGKDGSKNHPKVQRPIKEEE</sequence>
<protein>
    <submittedName>
        <fullName evidence="2">Uncharacterized protein</fullName>
    </submittedName>
</protein>
<feature type="region of interest" description="Disordered" evidence="1">
    <location>
        <begin position="179"/>
        <end position="275"/>
    </location>
</feature>
<feature type="compositionally biased region" description="Basic residues" evidence="1">
    <location>
        <begin position="259"/>
        <end position="274"/>
    </location>
</feature>
<evidence type="ECO:0000313" key="3">
    <source>
        <dbReference type="Proteomes" id="UP000316270"/>
    </source>
</evidence>
<keyword evidence="3" id="KW-1185">Reference proteome</keyword>
<gene>
    <name evidence="2" type="ORF">FKW77_000722</name>
</gene>
<evidence type="ECO:0000313" key="2">
    <source>
        <dbReference type="EMBL" id="QDS74717.1"/>
    </source>
</evidence>
<accession>A0A517LGF1</accession>
<feature type="compositionally biased region" description="Polar residues" evidence="1">
    <location>
        <begin position="217"/>
        <end position="231"/>
    </location>
</feature>
<dbReference type="Proteomes" id="UP000316270">
    <property type="component" value="Chromosome 12"/>
</dbReference>
<feature type="compositionally biased region" description="Basic residues" evidence="1">
    <location>
        <begin position="205"/>
        <end position="216"/>
    </location>
</feature>
<name>A0A517LGF1_9PEZI</name>
<dbReference type="EMBL" id="CP042196">
    <property type="protein sequence ID" value="QDS74717.1"/>
    <property type="molecule type" value="Genomic_DNA"/>
</dbReference>
<dbReference type="AlphaFoldDB" id="A0A517LGF1"/>